<dbReference type="EMBL" id="CM020620">
    <property type="protein sequence ID" value="KAK1867238.1"/>
    <property type="molecule type" value="Genomic_DNA"/>
</dbReference>
<sequence>MRDEGTGSDPVSPIAAEDRDNFYLSDRHDAAGKSAQMHLNDVANCMSQQFAFVKDREIDKRAVARLVATSIKTYNQMVVLRQQSTGLSPQEVEDKEEEFLMKQSSYWRTSLSQAQEKMAYESHALLLVGGVVRGAPPLEGSPPDDAPDDIVNVVGAVADSATDGSSGDEAGAGNEGGDDQARVPHAGGAAARVVPRESAQQAGTGASGQAVSASQAEAAWKEFFLARQSW</sequence>
<evidence type="ECO:0000313" key="1">
    <source>
        <dbReference type="EMBL" id="KAK1867238.1"/>
    </source>
</evidence>
<dbReference type="Proteomes" id="UP000798662">
    <property type="component" value="Chromosome 3"/>
</dbReference>
<proteinExistence type="predicted"/>
<protein>
    <submittedName>
        <fullName evidence="1">Uncharacterized protein</fullName>
    </submittedName>
</protein>
<keyword evidence="2" id="KW-1185">Reference proteome</keyword>
<comment type="caution">
    <text evidence="1">The sequence shown here is derived from an EMBL/GenBank/DDBJ whole genome shotgun (WGS) entry which is preliminary data.</text>
</comment>
<gene>
    <name evidence="1" type="ORF">I4F81_009745</name>
</gene>
<organism evidence="1 2">
    <name type="scientific">Pyropia yezoensis</name>
    <name type="common">Susabi-nori</name>
    <name type="synonym">Porphyra yezoensis</name>
    <dbReference type="NCBI Taxonomy" id="2788"/>
    <lineage>
        <taxon>Eukaryota</taxon>
        <taxon>Rhodophyta</taxon>
        <taxon>Bangiophyceae</taxon>
        <taxon>Bangiales</taxon>
        <taxon>Bangiaceae</taxon>
        <taxon>Pyropia</taxon>
    </lineage>
</organism>
<accession>A0ACC3CBK7</accession>
<evidence type="ECO:0000313" key="2">
    <source>
        <dbReference type="Proteomes" id="UP000798662"/>
    </source>
</evidence>
<reference evidence="1" key="1">
    <citation type="submission" date="2019-11" db="EMBL/GenBank/DDBJ databases">
        <title>Nori genome reveals adaptations in red seaweeds to the harsh intertidal environment.</title>
        <authorList>
            <person name="Wang D."/>
            <person name="Mao Y."/>
        </authorList>
    </citation>
    <scope>NUCLEOTIDE SEQUENCE</scope>
    <source>
        <tissue evidence="1">Gametophyte</tissue>
    </source>
</reference>
<name>A0ACC3CBK7_PYRYE</name>